<dbReference type="InterPro" id="IPR005624">
    <property type="entry name" value="PduO/GlcC-like"/>
</dbReference>
<dbReference type="EMBL" id="WNKV01000009">
    <property type="protein sequence ID" value="MTW17174.1"/>
    <property type="molecule type" value="Genomic_DNA"/>
</dbReference>
<dbReference type="Pfam" id="PF03928">
    <property type="entry name" value="HbpS-like"/>
    <property type="match status" value="1"/>
</dbReference>
<dbReference type="AlphaFoldDB" id="A0A327JYB2"/>
<dbReference type="InterPro" id="IPR038084">
    <property type="entry name" value="PduO/GlcC-like_sf"/>
</dbReference>
<evidence type="ECO:0000313" key="4">
    <source>
        <dbReference type="Proteomes" id="UP000438991"/>
    </source>
</evidence>
<gene>
    <name evidence="1" type="ORF">GJ689_13270</name>
    <name evidence="2" type="ORF">RHODGE_RHODGE_03673</name>
</gene>
<keyword evidence="3" id="KW-1185">Reference proteome</keyword>
<comment type="caution">
    <text evidence="1">The sequence shown here is derived from an EMBL/GenBank/DDBJ whole genome shotgun (WGS) entry which is preliminary data.</text>
</comment>
<dbReference type="PANTHER" id="PTHR34309">
    <property type="entry name" value="SLR1406 PROTEIN"/>
    <property type="match status" value="1"/>
</dbReference>
<evidence type="ECO:0000313" key="3">
    <source>
        <dbReference type="Proteomes" id="UP000289200"/>
    </source>
</evidence>
<dbReference type="Proteomes" id="UP000438991">
    <property type="component" value="Unassembled WGS sequence"/>
</dbReference>
<dbReference type="PANTHER" id="PTHR34309:SF1">
    <property type="entry name" value="PROTEIN GLCG"/>
    <property type="match status" value="1"/>
</dbReference>
<dbReference type="Proteomes" id="UP000289200">
    <property type="component" value="Unassembled WGS sequence"/>
</dbReference>
<name>A0A327JYB2_9BRAD</name>
<reference evidence="2" key="2">
    <citation type="submission" date="2018-10" db="EMBL/GenBank/DDBJ databases">
        <authorList>
            <person name="Peiro R."/>
            <person name="Begona"/>
            <person name="Cbmso G."/>
            <person name="Lopez M."/>
            <person name="Gonzalez S."/>
            <person name="Sacristan E."/>
            <person name="Castillo E."/>
        </authorList>
    </citation>
    <scope>NUCLEOTIDE SEQUENCE</scope>
    <source>
        <strain evidence="2">Rhod_genome</strain>
    </source>
</reference>
<organism evidence="1 4">
    <name type="scientific">Rhodoplanes serenus</name>
    <dbReference type="NCBI Taxonomy" id="200615"/>
    <lineage>
        <taxon>Bacteria</taxon>
        <taxon>Pseudomonadati</taxon>
        <taxon>Pseudomonadota</taxon>
        <taxon>Alphaproteobacteria</taxon>
        <taxon>Hyphomicrobiales</taxon>
        <taxon>Nitrobacteraceae</taxon>
        <taxon>Rhodoplanes</taxon>
    </lineage>
</organism>
<dbReference type="Gene3D" id="3.30.450.150">
    <property type="entry name" value="Haem-degrading domain"/>
    <property type="match status" value="1"/>
</dbReference>
<dbReference type="OrthoDB" id="9815788at2"/>
<reference evidence="3" key="1">
    <citation type="submission" date="2018-10" db="EMBL/GenBank/DDBJ databases">
        <authorList>
            <person name="Peiro R."/>
            <person name="Begona"/>
            <person name="Cbmso G."/>
            <person name="Lopez M."/>
            <person name="Gonzalez S."/>
            <person name="Sacristan E."/>
            <person name="Castillo E."/>
        </authorList>
    </citation>
    <scope>NUCLEOTIDE SEQUENCE [LARGE SCALE GENOMIC DNA]</scope>
</reference>
<reference evidence="1 4" key="3">
    <citation type="submission" date="2019-11" db="EMBL/GenBank/DDBJ databases">
        <title>Whole-genome sequence of Rhodoplanes serenus DSM 18633, type strain.</title>
        <authorList>
            <person name="Kyndt J.A."/>
            <person name="Meyer T.E."/>
        </authorList>
    </citation>
    <scope>NUCLEOTIDE SEQUENCE [LARGE SCALE GENOMIC DNA]</scope>
    <source>
        <strain evidence="1 4">DSM 18633</strain>
    </source>
</reference>
<evidence type="ECO:0000313" key="2">
    <source>
        <dbReference type="EMBL" id="VCU10016.1"/>
    </source>
</evidence>
<dbReference type="SUPFAM" id="SSF143744">
    <property type="entry name" value="GlcG-like"/>
    <property type="match status" value="1"/>
</dbReference>
<evidence type="ECO:0000313" key="1">
    <source>
        <dbReference type="EMBL" id="MTW17174.1"/>
    </source>
</evidence>
<dbReference type="InterPro" id="IPR052517">
    <property type="entry name" value="GlcG_carb_metab_protein"/>
</dbReference>
<dbReference type="RefSeq" id="WP_111387351.1">
    <property type="nucleotide sequence ID" value="NZ_NPEW01000220.1"/>
</dbReference>
<accession>A0A327JYB2</accession>
<sequence>MSNVEKHLRLTHAGAMRILEAAVAKAVQMGKPQCIAVVDEGGNLLAFTRMDGGKILSIESAIRKAATAASSRGPTGGIQGDLEFRLAHATSGRLVNLKGGLPIIVDGITIGGIGCGSQTGEEDLEVTKAGLAAIEGAQTFG</sequence>
<protein>
    <submittedName>
        <fullName evidence="1">Heme-binding protein</fullName>
    </submittedName>
</protein>
<dbReference type="EMBL" id="UWOC01000170">
    <property type="protein sequence ID" value="VCU10016.1"/>
    <property type="molecule type" value="Genomic_DNA"/>
</dbReference>
<proteinExistence type="predicted"/>